<dbReference type="InterPro" id="IPR027417">
    <property type="entry name" value="P-loop_NTPase"/>
</dbReference>
<organism evidence="1 2">
    <name type="scientific">Sphingobium yanoikuyae</name>
    <name type="common">Sphingomonas yanoikuyae</name>
    <dbReference type="NCBI Taxonomy" id="13690"/>
    <lineage>
        <taxon>Bacteria</taxon>
        <taxon>Pseudomonadati</taxon>
        <taxon>Pseudomonadota</taxon>
        <taxon>Alphaproteobacteria</taxon>
        <taxon>Sphingomonadales</taxon>
        <taxon>Sphingomonadaceae</taxon>
        <taxon>Sphingobium</taxon>
    </lineage>
</organism>
<evidence type="ECO:0000313" key="1">
    <source>
        <dbReference type="EMBL" id="QNG47892.1"/>
    </source>
</evidence>
<dbReference type="EMBL" id="CP060122">
    <property type="protein sequence ID" value="QNG47892.1"/>
    <property type="molecule type" value="Genomic_DNA"/>
</dbReference>
<accession>A0A9X7YER1</accession>
<reference evidence="1 2" key="1">
    <citation type="submission" date="2020-07" db="EMBL/GenBank/DDBJ databases">
        <title>Whole genome sequence of Sphingobium yanoikuyae A3.</title>
        <authorList>
            <person name="Han S.-S."/>
        </authorList>
    </citation>
    <scope>NUCLEOTIDE SEQUENCE [LARGE SCALE GENOMIC DNA]</scope>
    <source>
        <strain evidence="1 2">A3</strain>
    </source>
</reference>
<dbReference type="AlphaFoldDB" id="A0A9X7YER1"/>
<evidence type="ECO:0000313" key="2">
    <source>
        <dbReference type="Proteomes" id="UP000515377"/>
    </source>
</evidence>
<sequence>MAPAMKDKVTDMGAIARNPAWLAHRYDERQDQIHLIHVDREQRASATFLTDEYLKPDPSLVVSRSAMLAEAPAPAPMHFIFHSAYCCSTLLARALDRPGMASTLKEPVLLNDMVGWRHRGGTGRQIAMVMDQGLGLLARPFAAGEAMIIKPSNIVNGLIPAMMAMKPDAKALLLYAPLEQYLSSIARKGLWSRRWARELLIKQIRDGAIPFGFDQNDYLELTDLQAAAVGWLAQKAQFAALLQSLGPDRVRSLDSDRLMAEPANSMAELIRHFRLSIDDGGIDAILAGPAFTTDSKTGNAFGAERRNDDKRQAIAAHGEEIAMVLRWAEELATRFEVPMQLDHGLNG</sequence>
<gene>
    <name evidence="1" type="ORF">H3V42_10075</name>
</gene>
<proteinExistence type="predicted"/>
<dbReference type="Gene3D" id="3.40.50.300">
    <property type="entry name" value="P-loop containing nucleotide triphosphate hydrolases"/>
    <property type="match status" value="1"/>
</dbReference>
<dbReference type="RefSeq" id="WP_157228523.1">
    <property type="nucleotide sequence ID" value="NZ_JBJYKA010000004.1"/>
</dbReference>
<dbReference type="SUPFAM" id="SSF52540">
    <property type="entry name" value="P-loop containing nucleoside triphosphate hydrolases"/>
    <property type="match status" value="1"/>
</dbReference>
<name>A0A9X7YER1_SPHYA</name>
<dbReference type="Proteomes" id="UP000515377">
    <property type="component" value="Chromosome"/>
</dbReference>
<protein>
    <submittedName>
        <fullName evidence="1">Uncharacterized protein</fullName>
    </submittedName>
</protein>